<evidence type="ECO:0000259" key="6">
    <source>
        <dbReference type="PROSITE" id="PS50186"/>
    </source>
</evidence>
<keyword evidence="2 5" id="KW-0812">Transmembrane</keyword>
<dbReference type="InterPro" id="IPR036390">
    <property type="entry name" value="WH_DNA-bd_sf"/>
</dbReference>
<evidence type="ECO:0000256" key="2">
    <source>
        <dbReference type="ARBA" id="ARBA00022692"/>
    </source>
</evidence>
<keyword evidence="3 5" id="KW-1133">Transmembrane helix</keyword>
<evidence type="ECO:0000256" key="1">
    <source>
        <dbReference type="ARBA" id="ARBA00004141"/>
    </source>
</evidence>
<name>A0ABM1S2U7_LIMPO</name>
<dbReference type="PANTHER" id="PTHR22829">
    <property type="entry name" value="DEP DOMAIN PROTEIN"/>
    <property type="match status" value="1"/>
</dbReference>
<feature type="domain" description="DEP" evidence="6">
    <location>
        <begin position="424"/>
        <end position="500"/>
    </location>
</feature>
<dbReference type="Proteomes" id="UP000694941">
    <property type="component" value="Unplaced"/>
</dbReference>
<feature type="transmembrane region" description="Helical" evidence="5">
    <location>
        <begin position="6"/>
        <end position="23"/>
    </location>
</feature>
<feature type="transmembrane region" description="Helical" evidence="5">
    <location>
        <begin position="255"/>
        <end position="275"/>
    </location>
</feature>
<gene>
    <name evidence="8" type="primary">LOC111085089</name>
</gene>
<accession>A0ABM1S2U7</accession>
<organism evidence="7 8">
    <name type="scientific">Limulus polyphemus</name>
    <name type="common">Atlantic horseshoe crab</name>
    <dbReference type="NCBI Taxonomy" id="6850"/>
    <lineage>
        <taxon>Eukaryota</taxon>
        <taxon>Metazoa</taxon>
        <taxon>Ecdysozoa</taxon>
        <taxon>Arthropoda</taxon>
        <taxon>Chelicerata</taxon>
        <taxon>Merostomata</taxon>
        <taxon>Xiphosura</taxon>
        <taxon>Limulidae</taxon>
        <taxon>Limulus</taxon>
    </lineage>
</organism>
<feature type="transmembrane region" description="Helical" evidence="5">
    <location>
        <begin position="67"/>
        <end position="88"/>
    </location>
</feature>
<keyword evidence="7" id="KW-1185">Reference proteome</keyword>
<dbReference type="GeneID" id="111085089"/>
<feature type="transmembrane region" description="Helical" evidence="5">
    <location>
        <begin position="362"/>
        <end position="387"/>
    </location>
</feature>
<reference evidence="8" key="1">
    <citation type="submission" date="2025-08" db="UniProtKB">
        <authorList>
            <consortium name="RefSeq"/>
        </authorList>
    </citation>
    <scope>IDENTIFICATION</scope>
    <source>
        <tissue evidence="8">Muscle</tissue>
    </source>
</reference>
<feature type="transmembrane region" description="Helical" evidence="5">
    <location>
        <begin position="35"/>
        <end position="55"/>
    </location>
</feature>
<evidence type="ECO:0000256" key="3">
    <source>
        <dbReference type="ARBA" id="ARBA00022989"/>
    </source>
</evidence>
<feature type="transmembrane region" description="Helical" evidence="5">
    <location>
        <begin position="287"/>
        <end position="310"/>
    </location>
</feature>
<dbReference type="RefSeq" id="XP_022237952.1">
    <property type="nucleotide sequence ID" value="XM_022382244.1"/>
</dbReference>
<feature type="transmembrane region" description="Helical" evidence="5">
    <location>
        <begin position="133"/>
        <end position="151"/>
    </location>
</feature>
<dbReference type="InterPro" id="IPR004776">
    <property type="entry name" value="Mem_transp_PIN-like"/>
</dbReference>
<feature type="transmembrane region" description="Helical" evidence="5">
    <location>
        <begin position="100"/>
        <end position="121"/>
    </location>
</feature>
<dbReference type="Gene3D" id="1.10.10.10">
    <property type="entry name" value="Winged helix-like DNA-binding domain superfamily/Winged helix DNA-binding domain"/>
    <property type="match status" value="1"/>
</dbReference>
<dbReference type="Pfam" id="PF03547">
    <property type="entry name" value="Mem_trans"/>
    <property type="match status" value="1"/>
</dbReference>
<dbReference type="SUPFAM" id="SSF46785">
    <property type="entry name" value="Winged helix' DNA-binding domain"/>
    <property type="match status" value="1"/>
</dbReference>
<comment type="subcellular location">
    <subcellularLocation>
        <location evidence="1">Membrane</location>
        <topology evidence="1">Multi-pass membrane protein</topology>
    </subcellularLocation>
</comment>
<dbReference type="SMART" id="SM00049">
    <property type="entry name" value="DEP"/>
    <property type="match status" value="1"/>
</dbReference>
<evidence type="ECO:0000256" key="4">
    <source>
        <dbReference type="ARBA" id="ARBA00023136"/>
    </source>
</evidence>
<dbReference type="InterPro" id="IPR036388">
    <property type="entry name" value="WH-like_DNA-bd_sf"/>
</dbReference>
<dbReference type="InterPro" id="IPR051832">
    <property type="entry name" value="mTOR-Rac_regulators"/>
</dbReference>
<dbReference type="PANTHER" id="PTHR22829:SF5">
    <property type="entry name" value="INTEGRAL MEMBRANE PROTEIN GPR155"/>
    <property type="match status" value="1"/>
</dbReference>
<keyword evidence="4 5" id="KW-0472">Membrane</keyword>
<protein>
    <submittedName>
        <fullName evidence="8">Integral membrane protein GPR155-like</fullName>
    </submittedName>
</protein>
<sequence length="505" mass="57591">MAFEYFVPTLLQCFVVILCGYLAGRTRIMMPSQAIGLNTFVTYFSLPAVIILSIATINLESVHWKLLGGLMLSKVIIFILVAVGTLLLSKPINLAMAGLYAIFCTQCNDLGIGIPIVSALYATTQPLFPRYMYLLTPLTLALLNPVSFILMEVEKIRQYNKQEALAADDDKKEKTTQGIQSSTFLQHAKHVFKLSWIVALGIIKNPDFSLLYGVIPPGTTVLLFANQYGLPTDMMWVGVYFLYIRRWKRMPYPVALCLAVARAILAFGVFLWSLVNQETKWIMYANWILITSGQFSSRLWTVILAFALVLVAQHKSDQASKFLRFMLVVGFGKTQSLVVNIWKIRSVEPSGSRMGMEFVEAVMNFGQGFFLFIIFGLDVRTLSASLVKSWRNLRYGKETPVLPPVDELDQETCHVCYQFVTYHFDSVIQQLPKDITWKNRTFKSVFSGKQLVDWLIKVGLAHNCYEAEEYGQKLLNGRVIRHIRDAHYFYDSPFLYEFIPHEHEH</sequence>
<evidence type="ECO:0000313" key="7">
    <source>
        <dbReference type="Proteomes" id="UP000694941"/>
    </source>
</evidence>
<dbReference type="InterPro" id="IPR000591">
    <property type="entry name" value="DEP_dom"/>
</dbReference>
<proteinExistence type="predicted"/>
<dbReference type="PROSITE" id="PS50186">
    <property type="entry name" value="DEP"/>
    <property type="match status" value="1"/>
</dbReference>
<evidence type="ECO:0000256" key="5">
    <source>
        <dbReference type="SAM" id="Phobius"/>
    </source>
</evidence>
<evidence type="ECO:0000313" key="8">
    <source>
        <dbReference type="RefSeq" id="XP_022237952.1"/>
    </source>
</evidence>
<dbReference type="Pfam" id="PF00610">
    <property type="entry name" value="DEP"/>
    <property type="match status" value="1"/>
</dbReference>